<dbReference type="Pfam" id="PF00563">
    <property type="entry name" value="EAL"/>
    <property type="match status" value="1"/>
</dbReference>
<dbReference type="KEGG" id="dcb:C3Y92_14405"/>
<sequence length="712" mass="77923">MTALIQPGRLLDATSAHPLFLAIKRSLTFVLPLVMLGSIALLLRNFPSPNAQLRIDALLGPIGLQLCDILINSSFGVASLAQLCALSGVSAMYVNQNNQDLHISPIMSILVVLSCFFIILAPSDTAFPRQYFSMDGGLLLAMAVALVASGLFLKLSQCRSIMLPLDLVGYDPVVRDGFAVMPAAMLTVLIFVAIKGCLLFLGFGDLQVSLARLIVWPFTGTGNDLLVALLYSGMSQILWFFGLHGPNLLHSVEASVLIQNGMANAAAFANGTVPEYIVTKTFIDTFTRIGGSGGTLSLILAIVFSSRDRGIRKLCLFAVIPSLFNVNEPLLFGVPLVLNPVYAVPFLLVPILQTITAYFATMAEIVPKTVALVTWTSPPLLSGYLATKSMAGVMLQCVNIGLGFFVYLYFVRISDAIRKKSSIRIMQSLYQTAASVQSHHLRKCLDNPGEVGRLSKALAGDLEKCLTSRSQLYMVYQPQLDCLGERVAGVEALLRWRHPIYGEISPLVTVALAEEAGLIDKLGCFVLAEACEQRAAWSRFVAPELRLSVNVSPKQFLNPRFGEEVLATIRSHELNPRQIELEITETSMLEPDVQILESLTQLQTQGIRVAIDDFGMGHASLRYLRAFPVNTVKLDRSLTDACENRVNEQIARSMLDLCRSLNIAAVVEGVENEEQVDRFLSFGFHVFQGYHFSRPLPGEACLAYIRERSTPA</sequence>
<keyword evidence="4" id="KW-0762">Sugar transport</keyword>
<feature type="domain" description="EAL" evidence="9">
    <location>
        <begin position="455"/>
        <end position="709"/>
    </location>
</feature>
<dbReference type="Gene3D" id="3.20.20.450">
    <property type="entry name" value="EAL domain"/>
    <property type="match status" value="1"/>
</dbReference>
<dbReference type="EMBL" id="CP026538">
    <property type="protein sequence ID" value="QAZ68350.1"/>
    <property type="molecule type" value="Genomic_DNA"/>
</dbReference>
<feature type="transmembrane region" description="Helical" evidence="8">
    <location>
        <begin position="132"/>
        <end position="153"/>
    </location>
</feature>
<dbReference type="CDD" id="cd01948">
    <property type="entry name" value="EAL"/>
    <property type="match status" value="1"/>
</dbReference>
<dbReference type="GO" id="GO:0071111">
    <property type="term" value="F:cyclic-guanylate-specific phosphodiesterase activity"/>
    <property type="evidence" value="ECO:0007669"/>
    <property type="project" value="InterPro"/>
</dbReference>
<evidence type="ECO:0000313" key="11">
    <source>
        <dbReference type="EMBL" id="QAZ68350.1"/>
    </source>
</evidence>
<dbReference type="InterPro" id="IPR004501">
    <property type="entry name" value="PTS_EIIC_3"/>
</dbReference>
<keyword evidence="7 8" id="KW-0472">Membrane</keyword>
<dbReference type="PROSITE" id="PS51105">
    <property type="entry name" value="PTS_EIIC_TYPE_3"/>
    <property type="match status" value="1"/>
</dbReference>
<dbReference type="InterPro" id="IPR035919">
    <property type="entry name" value="EAL_sf"/>
</dbReference>
<comment type="subcellular location">
    <subcellularLocation>
        <location evidence="1">Cell membrane</location>
        <topology evidence="1">Multi-pass membrane protein</topology>
    </subcellularLocation>
</comment>
<feature type="transmembrane region" description="Helical" evidence="8">
    <location>
        <begin position="213"/>
        <end position="241"/>
    </location>
</feature>
<evidence type="ECO:0000256" key="1">
    <source>
        <dbReference type="ARBA" id="ARBA00004651"/>
    </source>
</evidence>
<evidence type="ECO:0000256" key="8">
    <source>
        <dbReference type="SAM" id="Phobius"/>
    </source>
</evidence>
<dbReference type="RefSeq" id="WP_129353762.1">
    <property type="nucleotide sequence ID" value="NZ_CP026538.1"/>
</dbReference>
<dbReference type="GO" id="GO:0009401">
    <property type="term" value="P:phosphoenolpyruvate-dependent sugar phosphotransferase system"/>
    <property type="evidence" value="ECO:0007669"/>
    <property type="project" value="InterPro"/>
</dbReference>
<evidence type="ECO:0008006" key="13">
    <source>
        <dbReference type="Google" id="ProtNLM"/>
    </source>
</evidence>
<dbReference type="InterPro" id="IPR050706">
    <property type="entry name" value="Cyclic-di-GMP_PDE-like"/>
</dbReference>
<evidence type="ECO:0000256" key="5">
    <source>
        <dbReference type="ARBA" id="ARBA00022692"/>
    </source>
</evidence>
<reference evidence="11 12" key="1">
    <citation type="submission" date="2018-02" db="EMBL/GenBank/DDBJ databases">
        <title>Genome sequence of Desulfovibrio carbinolicus DSM 3852.</title>
        <authorList>
            <person name="Wilbanks E."/>
            <person name="Skennerton C.T."/>
            <person name="Orphan V.J."/>
        </authorList>
    </citation>
    <scope>NUCLEOTIDE SEQUENCE [LARGE SCALE GENOMIC DNA]</scope>
    <source>
        <strain evidence="11 12">DSM 3852</strain>
    </source>
</reference>
<feature type="domain" description="PTS EIIC type-3" evidence="10">
    <location>
        <begin position="1"/>
        <end position="410"/>
    </location>
</feature>
<keyword evidence="3" id="KW-1003">Cell membrane</keyword>
<evidence type="ECO:0000256" key="4">
    <source>
        <dbReference type="ARBA" id="ARBA00022597"/>
    </source>
</evidence>
<keyword evidence="12" id="KW-1185">Reference proteome</keyword>
<organism evidence="11 12">
    <name type="scientific">Solidesulfovibrio carbinolicus</name>
    <dbReference type="NCBI Taxonomy" id="296842"/>
    <lineage>
        <taxon>Bacteria</taxon>
        <taxon>Pseudomonadati</taxon>
        <taxon>Thermodesulfobacteriota</taxon>
        <taxon>Desulfovibrionia</taxon>
        <taxon>Desulfovibrionales</taxon>
        <taxon>Desulfovibrionaceae</taxon>
        <taxon>Solidesulfovibrio</taxon>
    </lineage>
</organism>
<dbReference type="PANTHER" id="PTHR33121">
    <property type="entry name" value="CYCLIC DI-GMP PHOSPHODIESTERASE PDEF"/>
    <property type="match status" value="1"/>
</dbReference>
<evidence type="ECO:0000256" key="6">
    <source>
        <dbReference type="ARBA" id="ARBA00022989"/>
    </source>
</evidence>
<evidence type="ECO:0000256" key="3">
    <source>
        <dbReference type="ARBA" id="ARBA00022475"/>
    </source>
</evidence>
<evidence type="ECO:0000259" key="10">
    <source>
        <dbReference type="PROSITE" id="PS51105"/>
    </source>
</evidence>
<protein>
    <recommendedName>
        <fullName evidence="13">PTS lactose transporter subunit IIC</fullName>
    </recommendedName>
</protein>
<evidence type="ECO:0000259" key="9">
    <source>
        <dbReference type="PROSITE" id="PS50883"/>
    </source>
</evidence>
<feature type="transmembrane region" description="Helical" evidence="8">
    <location>
        <begin position="178"/>
        <end position="201"/>
    </location>
</feature>
<evidence type="ECO:0000313" key="12">
    <source>
        <dbReference type="Proteomes" id="UP000293296"/>
    </source>
</evidence>
<keyword evidence="6 8" id="KW-1133">Transmembrane helix</keyword>
<feature type="transmembrane region" description="Helical" evidence="8">
    <location>
        <begin position="285"/>
        <end position="304"/>
    </location>
</feature>
<feature type="transmembrane region" description="Helical" evidence="8">
    <location>
        <begin position="393"/>
        <end position="411"/>
    </location>
</feature>
<dbReference type="Proteomes" id="UP000293296">
    <property type="component" value="Chromosome"/>
</dbReference>
<feature type="transmembrane region" description="Helical" evidence="8">
    <location>
        <begin position="27"/>
        <end position="46"/>
    </location>
</feature>
<name>A0A4P6HQC6_9BACT</name>
<keyword evidence="5 8" id="KW-0812">Transmembrane</keyword>
<dbReference type="PROSITE" id="PS50883">
    <property type="entry name" value="EAL"/>
    <property type="match status" value="1"/>
</dbReference>
<dbReference type="AlphaFoldDB" id="A0A4P6HQC6"/>
<dbReference type="SUPFAM" id="SSF141868">
    <property type="entry name" value="EAL domain-like"/>
    <property type="match status" value="1"/>
</dbReference>
<gene>
    <name evidence="11" type="ORF">C3Y92_14405</name>
</gene>
<feature type="transmembrane region" description="Helical" evidence="8">
    <location>
        <begin position="101"/>
        <end position="120"/>
    </location>
</feature>
<accession>A0A4P6HQC6</accession>
<dbReference type="SMART" id="SM00052">
    <property type="entry name" value="EAL"/>
    <property type="match status" value="1"/>
</dbReference>
<dbReference type="GO" id="GO:0008982">
    <property type="term" value="F:protein-N(PI)-phosphohistidine-sugar phosphotransferase activity"/>
    <property type="evidence" value="ECO:0007669"/>
    <property type="project" value="InterPro"/>
</dbReference>
<dbReference type="PANTHER" id="PTHR33121:SF70">
    <property type="entry name" value="SIGNALING PROTEIN YKOW"/>
    <property type="match status" value="1"/>
</dbReference>
<dbReference type="Pfam" id="PF02378">
    <property type="entry name" value="PTS_EIIC"/>
    <property type="match status" value="1"/>
</dbReference>
<keyword evidence="2" id="KW-0813">Transport</keyword>
<proteinExistence type="predicted"/>
<evidence type="ECO:0000256" key="2">
    <source>
        <dbReference type="ARBA" id="ARBA00022448"/>
    </source>
</evidence>
<dbReference type="InterPro" id="IPR001633">
    <property type="entry name" value="EAL_dom"/>
</dbReference>
<dbReference type="OrthoDB" id="7673416at2"/>
<evidence type="ECO:0000256" key="7">
    <source>
        <dbReference type="ARBA" id="ARBA00023136"/>
    </source>
</evidence>
<dbReference type="InterPro" id="IPR003352">
    <property type="entry name" value="PTS_EIIC"/>
</dbReference>
<dbReference type="GO" id="GO:0005886">
    <property type="term" value="C:plasma membrane"/>
    <property type="evidence" value="ECO:0007669"/>
    <property type="project" value="UniProtKB-SubCell"/>
</dbReference>